<gene>
    <name evidence="2" type="ORF">SAPIO_CDS3939</name>
</gene>
<dbReference type="AlphaFoldDB" id="A0A084G8Y0"/>
<reference evidence="2 3" key="1">
    <citation type="journal article" date="2014" name="Genome Announc.">
        <title>Draft genome sequence of the pathogenic fungus Scedosporium apiospermum.</title>
        <authorList>
            <person name="Vandeputte P."/>
            <person name="Ghamrawi S."/>
            <person name="Rechenmann M."/>
            <person name="Iltis A."/>
            <person name="Giraud S."/>
            <person name="Fleury M."/>
            <person name="Thornton C."/>
            <person name="Delhaes L."/>
            <person name="Meyer W."/>
            <person name="Papon N."/>
            <person name="Bouchara J.P."/>
        </authorList>
    </citation>
    <scope>NUCLEOTIDE SEQUENCE [LARGE SCALE GENOMIC DNA]</scope>
    <source>
        <strain evidence="2 3">IHEM 14462</strain>
    </source>
</reference>
<name>A0A084G8Y0_PSEDA</name>
<proteinExistence type="predicted"/>
<comment type="caution">
    <text evidence="2">The sequence shown here is derived from an EMBL/GenBank/DDBJ whole genome shotgun (WGS) entry which is preliminary data.</text>
</comment>
<organism evidence="2 3">
    <name type="scientific">Pseudallescheria apiosperma</name>
    <name type="common">Scedosporium apiospermum</name>
    <dbReference type="NCBI Taxonomy" id="563466"/>
    <lineage>
        <taxon>Eukaryota</taxon>
        <taxon>Fungi</taxon>
        <taxon>Dikarya</taxon>
        <taxon>Ascomycota</taxon>
        <taxon>Pezizomycotina</taxon>
        <taxon>Sordariomycetes</taxon>
        <taxon>Hypocreomycetidae</taxon>
        <taxon>Microascales</taxon>
        <taxon>Microascaceae</taxon>
        <taxon>Scedosporium</taxon>
    </lineage>
</organism>
<protein>
    <submittedName>
        <fullName evidence="2">Uncharacterized protein</fullName>
    </submittedName>
</protein>
<dbReference type="Proteomes" id="UP000028545">
    <property type="component" value="Unassembled WGS sequence"/>
</dbReference>
<dbReference type="EMBL" id="JOWA01000090">
    <property type="protein sequence ID" value="KEZ43792.1"/>
    <property type="molecule type" value="Genomic_DNA"/>
</dbReference>
<dbReference type="KEGG" id="sapo:SAPIO_CDS3939"/>
<keyword evidence="3" id="KW-1185">Reference proteome</keyword>
<dbReference type="VEuPathDB" id="FungiDB:SAPIO_CDS3939"/>
<evidence type="ECO:0000313" key="3">
    <source>
        <dbReference type="Proteomes" id="UP000028545"/>
    </source>
</evidence>
<dbReference type="GeneID" id="27723011"/>
<evidence type="ECO:0000313" key="2">
    <source>
        <dbReference type="EMBL" id="KEZ43792.1"/>
    </source>
</evidence>
<feature type="region of interest" description="Disordered" evidence="1">
    <location>
        <begin position="9"/>
        <end position="47"/>
    </location>
</feature>
<sequence>MHILRELRATFPEASPDAKDEQNNPGGRLANTRPAPGGPLTGGPWPWRADAGVARGTPWFIRRISAIIDQQNDSFTPSGRLLFLASFDHVLLRYRIASSFALRSNALANCVPPWTNSAAADILSVQQNRPLSMRSTIEFEYFYPSRYSRSEINYFAALAACLPEEPDVDWAKVAELAEMGSKTWARRHYWTLAAKHDWLSKRRSSLVFDERGQPITQRKYRPDRQLAIRGVLRRSAPLPIPERRPEVIYQSIETDEPAPAPAPATTIVVEGFVKRNQDIDMKIKADAENDMIFSMELDEDDE</sequence>
<evidence type="ECO:0000256" key="1">
    <source>
        <dbReference type="SAM" id="MobiDB-lite"/>
    </source>
</evidence>
<dbReference type="RefSeq" id="XP_016643591.1">
    <property type="nucleotide sequence ID" value="XM_016786615.1"/>
</dbReference>
<dbReference type="HOGENOM" id="CLU_921825_0_0_1"/>
<accession>A0A084G8Y0</accession>